<feature type="region of interest" description="Disordered" evidence="1">
    <location>
        <begin position="25"/>
        <end position="49"/>
    </location>
</feature>
<organism evidence="2 3">
    <name type="scientific">Halarcobacter ebronensis</name>
    <dbReference type="NCBI Taxonomy" id="1462615"/>
    <lineage>
        <taxon>Bacteria</taxon>
        <taxon>Pseudomonadati</taxon>
        <taxon>Campylobacterota</taxon>
        <taxon>Epsilonproteobacteria</taxon>
        <taxon>Campylobacterales</taxon>
        <taxon>Arcobacteraceae</taxon>
        <taxon>Halarcobacter</taxon>
    </lineage>
</organism>
<gene>
    <name evidence="2" type="ORF">CRV07_15445</name>
</gene>
<evidence type="ECO:0000256" key="1">
    <source>
        <dbReference type="SAM" id="MobiDB-lite"/>
    </source>
</evidence>
<protein>
    <submittedName>
        <fullName evidence="2">ABC transporter permease</fullName>
    </submittedName>
</protein>
<proteinExistence type="predicted"/>
<dbReference type="EMBL" id="PDKK01000062">
    <property type="protein sequence ID" value="RXJ98171.1"/>
    <property type="molecule type" value="Genomic_DNA"/>
</dbReference>
<name>A0A4Q1A7G7_9BACT</name>
<feature type="non-terminal residue" evidence="2">
    <location>
        <position position="63"/>
    </location>
</feature>
<evidence type="ECO:0000313" key="2">
    <source>
        <dbReference type="EMBL" id="RXJ98171.1"/>
    </source>
</evidence>
<reference evidence="2 3" key="1">
    <citation type="submission" date="2017-10" db="EMBL/GenBank/DDBJ databases">
        <title>Genomics of the genus Arcobacter.</title>
        <authorList>
            <person name="Perez-Cataluna A."/>
            <person name="Figueras M.J."/>
        </authorList>
    </citation>
    <scope>NUCLEOTIDE SEQUENCE [LARGE SCALE GENOMIC DNA]</scope>
    <source>
        <strain evidence="2 3">CECT 8441</strain>
    </source>
</reference>
<evidence type="ECO:0000313" key="3">
    <source>
        <dbReference type="Proteomes" id="UP000289758"/>
    </source>
</evidence>
<comment type="caution">
    <text evidence="2">The sequence shown here is derived from an EMBL/GenBank/DDBJ whole genome shotgun (WGS) entry which is preliminary data.</text>
</comment>
<dbReference type="AlphaFoldDB" id="A0A4Q1A7G7"/>
<accession>A0A4Q1A7G7</accession>
<dbReference type="Proteomes" id="UP000289758">
    <property type="component" value="Unassembled WGS sequence"/>
</dbReference>
<keyword evidence="3" id="KW-1185">Reference proteome</keyword>
<sequence length="63" mass="6597">MTMSTQNQARSAAAVVVGSRAVRMLHSSSGSGREISDSTPSVSHGKTTRYYGKSLKQIAGRVG</sequence>